<dbReference type="OrthoDB" id="361242at2759"/>
<keyword evidence="6 7" id="KW-0539">Nucleus</keyword>
<evidence type="ECO:0000313" key="10">
    <source>
        <dbReference type="EMBL" id="GMI22857.1"/>
    </source>
</evidence>
<name>A0A9W7FYE4_9STRA</name>
<dbReference type="GO" id="GO:0006281">
    <property type="term" value="P:DNA repair"/>
    <property type="evidence" value="ECO:0007669"/>
    <property type="project" value="UniProtKB-UniRule"/>
</dbReference>
<dbReference type="AlphaFoldDB" id="A0A9W7FYE4"/>
<feature type="compositionally biased region" description="Basic and acidic residues" evidence="8">
    <location>
        <begin position="1"/>
        <end position="18"/>
    </location>
</feature>
<comment type="function">
    <text evidence="7">Component of the SMC5-SMC6 complex, that promotes sister chromatid alignment after DNA damage and facilitates double-stranded DNA breaks (DSBs) repair via homologous recombination between sister chromatids.</text>
</comment>
<organism evidence="10 11">
    <name type="scientific">Triparma columacea</name>
    <dbReference type="NCBI Taxonomy" id="722753"/>
    <lineage>
        <taxon>Eukaryota</taxon>
        <taxon>Sar</taxon>
        <taxon>Stramenopiles</taxon>
        <taxon>Ochrophyta</taxon>
        <taxon>Bolidophyceae</taxon>
        <taxon>Parmales</taxon>
        <taxon>Triparmaceae</taxon>
        <taxon>Triparma</taxon>
    </lineage>
</organism>
<accession>A0A9W7FYE4</accession>
<reference evidence="11" key="1">
    <citation type="journal article" date="2023" name="Commun. Biol.">
        <title>Genome analysis of Parmales, the sister group of diatoms, reveals the evolutionary specialization of diatoms from phago-mixotrophs to photoautotrophs.</title>
        <authorList>
            <person name="Ban H."/>
            <person name="Sato S."/>
            <person name="Yoshikawa S."/>
            <person name="Yamada K."/>
            <person name="Nakamura Y."/>
            <person name="Ichinomiya M."/>
            <person name="Sato N."/>
            <person name="Blanc-Mathieu R."/>
            <person name="Endo H."/>
            <person name="Kuwata A."/>
            <person name="Ogata H."/>
        </authorList>
    </citation>
    <scope>NUCLEOTIDE SEQUENCE [LARGE SCALE GENOMIC DNA]</scope>
</reference>
<dbReference type="GO" id="GO:0030915">
    <property type="term" value="C:Smc5-Smc6 complex"/>
    <property type="evidence" value="ECO:0007669"/>
    <property type="project" value="UniProtKB-UniRule"/>
</dbReference>
<dbReference type="EMBL" id="BRYA01000555">
    <property type="protein sequence ID" value="GMI22857.1"/>
    <property type="molecule type" value="Genomic_DNA"/>
</dbReference>
<evidence type="ECO:0000256" key="8">
    <source>
        <dbReference type="SAM" id="MobiDB-lite"/>
    </source>
</evidence>
<dbReference type="Proteomes" id="UP001165065">
    <property type="component" value="Unassembled WGS sequence"/>
</dbReference>
<comment type="subunit">
    <text evidence="7">Component of the SMC5-SMC6 complex.</text>
</comment>
<evidence type="ECO:0000313" key="11">
    <source>
        <dbReference type="Proteomes" id="UP001165065"/>
    </source>
</evidence>
<dbReference type="PANTHER" id="PTHR16140">
    <property type="entry name" value="NON-STRUCTURAL MAINTENANCE OF CHROMOSOMES ELEMENT 4"/>
    <property type="match status" value="1"/>
</dbReference>
<evidence type="ECO:0000256" key="2">
    <source>
        <dbReference type="ARBA" id="ARBA00008997"/>
    </source>
</evidence>
<dbReference type="InterPro" id="IPR014854">
    <property type="entry name" value="Nse4_C"/>
</dbReference>
<feature type="region of interest" description="Disordered" evidence="8">
    <location>
        <begin position="1"/>
        <end position="47"/>
    </location>
</feature>
<sequence length="328" mass="37043">MAKKSRNDGGKTKEKIKVMSDSGQTEEERRVVRRRQRSLAKDIQETGADMEDVSKATFAEKRKKNNEIYKEVNYAREAALDAENLVAISEKVSKQANKLVSAVRYDTDKVIKQLIKRSSFSEDLGGGFDWEKLGKAAGRCFNMVPFIQFMNGPLRKEVKERKEKVSKKRVRVDEEAEEERPEEVLTQQKDKNSLSGMEDIIKSVNKTLKRTVERKSSSSSSTSSKKKRSDPSSNPACVVKLVVNPKSFTQTAENILALSFQVKKGDIAVKTNEEGLPVAFPTAMRQHTPMSKQSVLSLNMKQWREMVKEYHVKDYDGVPTRATGGKKS</sequence>
<keyword evidence="5 7" id="KW-0234">DNA repair</keyword>
<feature type="domain" description="Non-structural maintenance of chromosome element 4 C-terminal" evidence="9">
    <location>
        <begin position="237"/>
        <end position="313"/>
    </location>
</feature>
<evidence type="ECO:0000256" key="3">
    <source>
        <dbReference type="ARBA" id="ARBA00022763"/>
    </source>
</evidence>
<gene>
    <name evidence="10" type="ORF">TrCOL_g2669</name>
</gene>
<comment type="caution">
    <text evidence="10">The sequence shown here is derived from an EMBL/GenBank/DDBJ whole genome shotgun (WGS) entry which is preliminary data.</text>
</comment>
<dbReference type="InterPro" id="IPR027786">
    <property type="entry name" value="Nse4/EID"/>
</dbReference>
<feature type="region of interest" description="Disordered" evidence="8">
    <location>
        <begin position="161"/>
        <end position="235"/>
    </location>
</feature>
<proteinExistence type="inferred from homology"/>
<comment type="similarity">
    <text evidence="2 7">Belongs to the NSE4 family.</text>
</comment>
<comment type="subcellular location">
    <subcellularLocation>
        <location evidence="1 7">Nucleus</location>
    </subcellularLocation>
</comment>
<keyword evidence="3 7" id="KW-0227">DNA damage</keyword>
<evidence type="ECO:0000256" key="7">
    <source>
        <dbReference type="RuleBase" id="RU365071"/>
    </source>
</evidence>
<keyword evidence="11" id="KW-1185">Reference proteome</keyword>
<evidence type="ECO:0000256" key="6">
    <source>
        <dbReference type="ARBA" id="ARBA00023242"/>
    </source>
</evidence>
<dbReference type="PANTHER" id="PTHR16140:SF0">
    <property type="entry name" value="NON-STRUCTURAL MAINTENANCE OF CHROMOSOMES ELEMENT 4"/>
    <property type="match status" value="1"/>
</dbReference>
<dbReference type="GO" id="GO:0006310">
    <property type="term" value="P:DNA recombination"/>
    <property type="evidence" value="ECO:0007669"/>
    <property type="project" value="UniProtKB-UniRule"/>
</dbReference>
<evidence type="ECO:0000256" key="5">
    <source>
        <dbReference type="ARBA" id="ARBA00023204"/>
    </source>
</evidence>
<dbReference type="Pfam" id="PF08743">
    <property type="entry name" value="Nse4_C"/>
    <property type="match status" value="1"/>
</dbReference>
<keyword evidence="4 7" id="KW-0233">DNA recombination</keyword>
<evidence type="ECO:0000256" key="4">
    <source>
        <dbReference type="ARBA" id="ARBA00023172"/>
    </source>
</evidence>
<evidence type="ECO:0000259" key="9">
    <source>
        <dbReference type="Pfam" id="PF08743"/>
    </source>
</evidence>
<evidence type="ECO:0000256" key="1">
    <source>
        <dbReference type="ARBA" id="ARBA00004123"/>
    </source>
</evidence>
<protein>
    <recommendedName>
        <fullName evidence="7">Non-structural maintenance of chromosomes element 4</fullName>
    </recommendedName>
</protein>
<dbReference type="GO" id="GO:0005634">
    <property type="term" value="C:nucleus"/>
    <property type="evidence" value="ECO:0007669"/>
    <property type="project" value="UniProtKB-SubCell"/>
</dbReference>